<evidence type="ECO:0000313" key="3">
    <source>
        <dbReference type="Proteomes" id="UP001054945"/>
    </source>
</evidence>
<dbReference type="PANTHER" id="PTHR16166:SF146">
    <property type="entry name" value="VACUOLAR PROTEIN SORTING-ASSOCIATED PROTEIN 13A-LIKE ISOFORM X1"/>
    <property type="match status" value="1"/>
</dbReference>
<protein>
    <submittedName>
        <fullName evidence="2">Vacuolar protein sorting-associated protein 13C</fullName>
    </submittedName>
</protein>
<proteinExistence type="predicted"/>
<dbReference type="PANTHER" id="PTHR16166">
    <property type="entry name" value="VACUOLAR PROTEIN SORTING-ASSOCIATED PROTEIN VPS13"/>
    <property type="match status" value="1"/>
</dbReference>
<feature type="domain" description="VPS13-like middle region" evidence="1">
    <location>
        <begin position="13"/>
        <end position="488"/>
    </location>
</feature>
<comment type="caution">
    <text evidence="2">The sequence shown here is derived from an EMBL/GenBank/DDBJ whole genome shotgun (WGS) entry which is preliminary data.</text>
</comment>
<dbReference type="GO" id="GO:0006623">
    <property type="term" value="P:protein targeting to vacuole"/>
    <property type="evidence" value="ECO:0007669"/>
    <property type="project" value="TreeGrafter"/>
</dbReference>
<keyword evidence="3" id="KW-1185">Reference proteome</keyword>
<name>A0AAV4WYJ5_CAEEX</name>
<accession>A0AAV4WYJ5</accession>
<dbReference type="InterPro" id="IPR026847">
    <property type="entry name" value="VPS13"/>
</dbReference>
<dbReference type="AlphaFoldDB" id="A0AAV4WYJ5"/>
<dbReference type="Pfam" id="PF25033">
    <property type="entry name" value="VPS13_M"/>
    <property type="match status" value="1"/>
</dbReference>
<evidence type="ECO:0000259" key="1">
    <source>
        <dbReference type="Pfam" id="PF25033"/>
    </source>
</evidence>
<reference evidence="2 3" key="1">
    <citation type="submission" date="2021-06" db="EMBL/GenBank/DDBJ databases">
        <title>Caerostris extrusa draft genome.</title>
        <authorList>
            <person name="Kono N."/>
            <person name="Arakawa K."/>
        </authorList>
    </citation>
    <scope>NUCLEOTIDE SEQUENCE [LARGE SCALE GENOMIC DNA]</scope>
</reference>
<dbReference type="GO" id="GO:0045053">
    <property type="term" value="P:protein retention in Golgi apparatus"/>
    <property type="evidence" value="ECO:0007669"/>
    <property type="project" value="TreeGrafter"/>
</dbReference>
<dbReference type="InterPro" id="IPR056747">
    <property type="entry name" value="VPS13-like_M"/>
</dbReference>
<dbReference type="Proteomes" id="UP001054945">
    <property type="component" value="Unassembled WGS sequence"/>
</dbReference>
<organism evidence="2 3">
    <name type="scientific">Caerostris extrusa</name>
    <name type="common">Bark spider</name>
    <name type="synonym">Caerostris bankana</name>
    <dbReference type="NCBI Taxonomy" id="172846"/>
    <lineage>
        <taxon>Eukaryota</taxon>
        <taxon>Metazoa</taxon>
        <taxon>Ecdysozoa</taxon>
        <taxon>Arthropoda</taxon>
        <taxon>Chelicerata</taxon>
        <taxon>Arachnida</taxon>
        <taxon>Araneae</taxon>
        <taxon>Araneomorphae</taxon>
        <taxon>Entelegynae</taxon>
        <taxon>Araneoidea</taxon>
        <taxon>Araneidae</taxon>
        <taxon>Caerostris</taxon>
    </lineage>
</organism>
<dbReference type="EMBL" id="BPLR01016934">
    <property type="protein sequence ID" value="GIY87403.1"/>
    <property type="molecule type" value="Genomic_DNA"/>
</dbReference>
<sequence>MDLIKISIGQRDLSTMITIYQDNYAQFHFIDSNKTTDISPDAESGPEESVRKLEVFLYTSTDVRKETSFTFIMEGIVLTLYTDAEDMRSSNVRDPEQALTSFTLDEASLALETTNDKAIELKCSCQAATLVDLRAPKHSSLRKIFQSYSGDAGGSTGVACISLSMPPMVDLTYRRTGNGDAAVDAVVEKIRLNVSVSYLLGVLKYVSDALPGSRLPSSSAFLEDDEGRGRLPSDCTSGYLSTVSSEDPRALSLSVVFRKPEIVLFAQPDATDTGVLVLKMDVTLDYSFNLGQGNFVLFFAGLHMLSCIYGRRKHTMCTVLHPCEVELNRSLRLVEEEVQMSASVSSVQLCLSAAVVQTILQVSQQLLNNMQEEEDKRNYRLEKEQKHMQDLWSPISIYKQKNECTCEYTRGQFAIPKYSENLVISAPEILVWCEIGGVVKNIPVLYAKASFEAEIKDWSTQMKANGESRLEFMYYNEKISTWEPLLEHVLIREGQYRPLGNHVQDVPGRAHPMVCNGSEELECTAPSLMTTDAPASVSSLALIFWQ</sequence>
<evidence type="ECO:0000313" key="2">
    <source>
        <dbReference type="EMBL" id="GIY87403.1"/>
    </source>
</evidence>
<gene>
    <name evidence="2" type="primary">X975_12804</name>
    <name evidence="2" type="ORF">CEXT_809881</name>
</gene>